<dbReference type="NCBIfam" id="NF046063">
    <property type="entry name" value="oxepin_alt"/>
    <property type="match status" value="1"/>
</dbReference>
<evidence type="ECO:0000256" key="1">
    <source>
        <dbReference type="ARBA" id="ARBA00005254"/>
    </source>
</evidence>
<dbReference type="InterPro" id="IPR014748">
    <property type="entry name" value="Enoyl-CoA_hydra_C"/>
</dbReference>
<dbReference type="Proteomes" id="UP000464787">
    <property type="component" value="Chromosome"/>
</dbReference>
<dbReference type="InterPro" id="IPR029045">
    <property type="entry name" value="ClpP/crotonase-like_dom_sf"/>
</dbReference>
<dbReference type="AlphaFoldDB" id="A0A857J081"/>
<evidence type="ECO:0000313" key="3">
    <source>
        <dbReference type="EMBL" id="QHI97270.1"/>
    </source>
</evidence>
<protein>
    <submittedName>
        <fullName evidence="3">Enoyl-CoA hydratase</fullName>
        <ecNumber evidence="3">4.2.1.17</ecNumber>
    </submittedName>
</protein>
<dbReference type="KEGG" id="xyk:GT347_04305"/>
<dbReference type="Pfam" id="PF00378">
    <property type="entry name" value="ECH_1"/>
    <property type="match status" value="1"/>
</dbReference>
<dbReference type="EC" id="4.2.1.17" evidence="3"/>
<dbReference type="PANTHER" id="PTHR11941:SF133">
    <property type="entry name" value="1,2-EPOXYPHENYLACETYL-COA ISOMERASE"/>
    <property type="match status" value="1"/>
</dbReference>
<dbReference type="GO" id="GO:0006635">
    <property type="term" value="P:fatty acid beta-oxidation"/>
    <property type="evidence" value="ECO:0007669"/>
    <property type="project" value="TreeGrafter"/>
</dbReference>
<evidence type="ECO:0000256" key="2">
    <source>
        <dbReference type="ARBA" id="ARBA00023239"/>
    </source>
</evidence>
<dbReference type="RefSeq" id="WP_160550788.1">
    <property type="nucleotide sequence ID" value="NZ_CP047650.1"/>
</dbReference>
<organism evidence="3 4">
    <name type="scientific">Xylophilus rhododendri</name>
    <dbReference type="NCBI Taxonomy" id="2697032"/>
    <lineage>
        <taxon>Bacteria</taxon>
        <taxon>Pseudomonadati</taxon>
        <taxon>Pseudomonadota</taxon>
        <taxon>Betaproteobacteria</taxon>
        <taxon>Burkholderiales</taxon>
        <taxon>Xylophilus</taxon>
    </lineage>
</organism>
<keyword evidence="2 3" id="KW-0456">Lyase</keyword>
<dbReference type="PANTHER" id="PTHR11941">
    <property type="entry name" value="ENOYL-COA HYDRATASE-RELATED"/>
    <property type="match status" value="1"/>
</dbReference>
<proteinExistence type="inferred from homology"/>
<sequence length="259" mass="26971">MPAEVRSHSHGQTMVVSLHNPEYGNALEPGMYAAAVEALNAAGDNPDVRSAVIVGAGESFCAGARLQQLAQGRGGSRAQQAEAVDGLHLLIDAVSTFPKPVIAAVEGKAAGSGFSLALACDMVVAARDAVFVLSQARLGLTPDGGATWHLARSLPRALALEIALLGERLTAERLYETGLVNRLTATGEALDTALRLAEALNRRAPAALAATRELLARAPSSTLSQQLGAERECFLDCLAHPHAGIGIDAVQHRKESSFD</sequence>
<dbReference type="CDD" id="cd06558">
    <property type="entry name" value="crotonase-like"/>
    <property type="match status" value="1"/>
</dbReference>
<keyword evidence="4" id="KW-1185">Reference proteome</keyword>
<dbReference type="Gene3D" id="3.90.226.10">
    <property type="entry name" value="2-enoyl-CoA Hydratase, Chain A, domain 1"/>
    <property type="match status" value="1"/>
</dbReference>
<dbReference type="Gene3D" id="1.10.12.10">
    <property type="entry name" value="Lyase 2-enoyl-coa Hydratase, Chain A, domain 2"/>
    <property type="match status" value="1"/>
</dbReference>
<comment type="similarity">
    <text evidence="1">Belongs to the enoyl-CoA hydratase/isomerase family.</text>
</comment>
<dbReference type="SUPFAM" id="SSF52096">
    <property type="entry name" value="ClpP/crotonase"/>
    <property type="match status" value="1"/>
</dbReference>
<evidence type="ECO:0000313" key="4">
    <source>
        <dbReference type="Proteomes" id="UP000464787"/>
    </source>
</evidence>
<reference evidence="3 4" key="1">
    <citation type="submission" date="2020-01" db="EMBL/GenBank/DDBJ databases">
        <title>Genome sequencing of strain KACC 21265.</title>
        <authorList>
            <person name="Heo J."/>
            <person name="Kim S.-J."/>
            <person name="Kim J.-S."/>
            <person name="Hong S.-B."/>
            <person name="Kwon S.-W."/>
        </authorList>
    </citation>
    <scope>NUCLEOTIDE SEQUENCE [LARGE SCALE GENOMIC DNA]</scope>
    <source>
        <strain evidence="3 4">KACC 21265</strain>
    </source>
</reference>
<dbReference type="NCBIfam" id="NF005700">
    <property type="entry name" value="PRK07511.1"/>
    <property type="match status" value="1"/>
</dbReference>
<gene>
    <name evidence="3" type="ORF">GT347_04305</name>
</gene>
<accession>A0A857J081</accession>
<dbReference type="InterPro" id="IPR001753">
    <property type="entry name" value="Enoyl-CoA_hydra/iso"/>
</dbReference>
<name>A0A857J081_9BURK</name>
<dbReference type="GO" id="GO:0004300">
    <property type="term" value="F:enoyl-CoA hydratase activity"/>
    <property type="evidence" value="ECO:0007669"/>
    <property type="project" value="UniProtKB-EC"/>
</dbReference>
<dbReference type="EMBL" id="CP047650">
    <property type="protein sequence ID" value="QHI97270.1"/>
    <property type="molecule type" value="Genomic_DNA"/>
</dbReference>